<protein>
    <recommendedName>
        <fullName evidence="3">DUF4034 domain-containing protein</fullName>
    </recommendedName>
</protein>
<sequence length="346" mass="36573">MWRFGRRPGRASRGADIGALLVPEAFGADPVLRTACEAVREGEVESGLPLLAESREAPELRVLRAVELGRAAADRPGGVAALVESGADRADAVLWLGYALLARIPAGAVGGAGASTAERKAASAALHEAGDALEAAAGMRPDDAAPWEGLQAVATGLDADREDKDRIWREIIARAPHLFPAHMTRVRALRPPPGESAGPGAAEEMFAFAGSVADTAPEGSPLPAVLALAHAEHLRRERDRLRGEGNMDFIVDGAMGRLYGEAAQELFAFARDWVARAVPHLRDAQAHHLFGWAFHKAEMTEAARWHLSAVGGLRCDLPWSLFGRASTEAGRAMAELGVDPARDPGA</sequence>
<proteinExistence type="predicted"/>
<evidence type="ECO:0008006" key="3">
    <source>
        <dbReference type="Google" id="ProtNLM"/>
    </source>
</evidence>
<evidence type="ECO:0000313" key="2">
    <source>
        <dbReference type="Proteomes" id="UP000189004"/>
    </source>
</evidence>
<evidence type="ECO:0000313" key="1">
    <source>
        <dbReference type="EMBL" id="OOC55534.1"/>
    </source>
</evidence>
<accession>A0A1V3C414</accession>
<name>A0A1V3C414_9ACTN</name>
<keyword evidence="2" id="KW-1185">Reference proteome</keyword>
<dbReference type="EMBL" id="MCOK01000001">
    <property type="protein sequence ID" value="OOC55534.1"/>
    <property type="molecule type" value="Genomic_DNA"/>
</dbReference>
<gene>
    <name evidence="1" type="ORF">NOSIN_18330</name>
</gene>
<dbReference type="AlphaFoldDB" id="A0A1V3C414"/>
<dbReference type="RefSeq" id="WP_077691964.1">
    <property type="nucleotide sequence ID" value="NZ_MCOK01000001.1"/>
</dbReference>
<dbReference type="OrthoDB" id="7171245at2"/>
<reference evidence="2" key="1">
    <citation type="submission" date="2016-08" db="EMBL/GenBank/DDBJ databases">
        <authorList>
            <person name="Tokovenko B."/>
            <person name="Kalinowski J."/>
        </authorList>
    </citation>
    <scope>NUCLEOTIDE SEQUENCE [LARGE SCALE GENOMIC DNA]</scope>
    <source>
        <strain evidence="2">UTMC102</strain>
    </source>
</reference>
<dbReference type="STRING" id="501010.NOSIN_18330"/>
<dbReference type="Proteomes" id="UP000189004">
    <property type="component" value="Unassembled WGS sequence"/>
</dbReference>
<organism evidence="1 2">
    <name type="scientific">Nocardiopsis sinuspersici</name>
    <dbReference type="NCBI Taxonomy" id="501010"/>
    <lineage>
        <taxon>Bacteria</taxon>
        <taxon>Bacillati</taxon>
        <taxon>Actinomycetota</taxon>
        <taxon>Actinomycetes</taxon>
        <taxon>Streptosporangiales</taxon>
        <taxon>Nocardiopsidaceae</taxon>
        <taxon>Nocardiopsis</taxon>
    </lineage>
</organism>
<comment type="caution">
    <text evidence="1">The sequence shown here is derived from an EMBL/GenBank/DDBJ whole genome shotgun (WGS) entry which is preliminary data.</text>
</comment>